<accession>A0A4R9K018</accession>
<dbReference type="Gene3D" id="3.40.50.2300">
    <property type="match status" value="1"/>
</dbReference>
<dbReference type="OrthoDB" id="9797769at2"/>
<proteinExistence type="predicted"/>
<dbReference type="PROSITE" id="PS50110">
    <property type="entry name" value="RESPONSE_REGULATORY"/>
    <property type="match status" value="1"/>
</dbReference>
<dbReference type="CDD" id="cd17557">
    <property type="entry name" value="REC_Rcp-like"/>
    <property type="match status" value="1"/>
</dbReference>
<keyword evidence="1" id="KW-0597">Phosphoprotein</keyword>
<dbReference type="InterPro" id="IPR001789">
    <property type="entry name" value="Sig_transdc_resp-reg_receiver"/>
</dbReference>
<dbReference type="InterPro" id="IPR011006">
    <property type="entry name" value="CheY-like_superfamily"/>
</dbReference>
<feature type="domain" description="Response regulatory" evidence="2">
    <location>
        <begin position="10"/>
        <end position="135"/>
    </location>
</feature>
<evidence type="ECO:0000313" key="4">
    <source>
        <dbReference type="Proteomes" id="UP000297762"/>
    </source>
</evidence>
<dbReference type="PANTHER" id="PTHR44520:SF2">
    <property type="entry name" value="RESPONSE REGULATOR RCP1"/>
    <property type="match status" value="1"/>
</dbReference>
<dbReference type="GO" id="GO:0000160">
    <property type="term" value="P:phosphorelay signal transduction system"/>
    <property type="evidence" value="ECO:0007669"/>
    <property type="project" value="InterPro"/>
</dbReference>
<dbReference type="AlphaFoldDB" id="A0A4R9K018"/>
<comment type="caution">
    <text evidence="3">The sequence shown here is derived from an EMBL/GenBank/DDBJ whole genome shotgun (WGS) entry which is preliminary data.</text>
</comment>
<evidence type="ECO:0000256" key="1">
    <source>
        <dbReference type="PROSITE-ProRule" id="PRU00169"/>
    </source>
</evidence>
<reference evidence="3" key="1">
    <citation type="journal article" date="2019" name="PLoS Negl. Trop. Dis.">
        <title>Revisiting the worldwide diversity of Leptospira species in the environment.</title>
        <authorList>
            <person name="Vincent A.T."/>
            <person name="Schiettekatte O."/>
            <person name="Bourhy P."/>
            <person name="Veyrier F.J."/>
            <person name="Picardeau M."/>
        </authorList>
    </citation>
    <scope>NUCLEOTIDE SEQUENCE [LARGE SCALE GENOMIC DNA]</scope>
    <source>
        <strain evidence="3">201702455</strain>
    </source>
</reference>
<gene>
    <name evidence="3" type="ORF">EHQ64_18695</name>
</gene>
<organism evidence="3 4">
    <name type="scientific">Leptospira sarikeiensis</name>
    <dbReference type="NCBI Taxonomy" id="2484943"/>
    <lineage>
        <taxon>Bacteria</taxon>
        <taxon>Pseudomonadati</taxon>
        <taxon>Spirochaetota</taxon>
        <taxon>Spirochaetia</taxon>
        <taxon>Leptospirales</taxon>
        <taxon>Leptospiraceae</taxon>
        <taxon>Leptospira</taxon>
    </lineage>
</organism>
<keyword evidence="4" id="KW-1185">Reference proteome</keyword>
<dbReference type="Proteomes" id="UP000297762">
    <property type="component" value="Unassembled WGS sequence"/>
</dbReference>
<dbReference type="PANTHER" id="PTHR44520">
    <property type="entry name" value="RESPONSE REGULATOR RCP1-RELATED"/>
    <property type="match status" value="1"/>
</dbReference>
<dbReference type="EMBL" id="RQGF01000042">
    <property type="protein sequence ID" value="TGL58319.1"/>
    <property type="molecule type" value="Genomic_DNA"/>
</dbReference>
<feature type="modified residue" description="4-aspartylphosphate" evidence="1">
    <location>
        <position position="68"/>
    </location>
</feature>
<dbReference type="Pfam" id="PF00072">
    <property type="entry name" value="Response_reg"/>
    <property type="match status" value="1"/>
</dbReference>
<protein>
    <submittedName>
        <fullName evidence="3">Response regulator</fullName>
    </submittedName>
</protein>
<name>A0A4R9K018_9LEPT</name>
<dbReference type="SUPFAM" id="SSF52172">
    <property type="entry name" value="CheY-like"/>
    <property type="match status" value="1"/>
</dbReference>
<evidence type="ECO:0000313" key="3">
    <source>
        <dbReference type="EMBL" id="TGL58319.1"/>
    </source>
</evidence>
<evidence type="ECO:0000259" key="2">
    <source>
        <dbReference type="PROSITE" id="PS50110"/>
    </source>
</evidence>
<dbReference type="InterPro" id="IPR052893">
    <property type="entry name" value="TCS_response_regulator"/>
</dbReference>
<sequence length="147" mass="16906">MRPSSKKYFDILLVEDNPADVRLTMEALNDLKSEKRLFVAKDGEEAIDFVKGEGEFTGAERPDLILLDLNLPKKNGLEVLEELKSDPEYKRIPVVVLTTSGSERDIIATFNLHANSYIQKPVEYENFLEAMDTLRIYWFQTTRLPPK</sequence>
<dbReference type="SMART" id="SM00448">
    <property type="entry name" value="REC"/>
    <property type="match status" value="1"/>
</dbReference>
<dbReference type="RefSeq" id="WP_135651325.1">
    <property type="nucleotide sequence ID" value="NZ_RQGF01000042.1"/>
</dbReference>